<reference evidence="3 4" key="1">
    <citation type="journal article" date="2016" name="Mol. Biol. Evol.">
        <title>Genome-Wide Survey of Gut Fungi (Harpellales) Reveals the First Horizontally Transferred Ubiquitin Gene from a Mosquito Host.</title>
        <authorList>
            <person name="Wang Y."/>
            <person name="White M.M."/>
            <person name="Kvist S."/>
            <person name="Moncalvo J.M."/>
        </authorList>
    </citation>
    <scope>NUCLEOTIDE SEQUENCE [LARGE SCALE GENOMIC DNA]</scope>
    <source>
        <strain evidence="3 4">ALG-7-W6</strain>
    </source>
</reference>
<accession>A0A1R0H7L0</accession>
<dbReference type="Gene3D" id="1.10.287.110">
    <property type="entry name" value="DnaJ domain"/>
    <property type="match status" value="1"/>
</dbReference>
<keyword evidence="4" id="KW-1185">Reference proteome</keyword>
<evidence type="ECO:0000256" key="1">
    <source>
        <dbReference type="SAM" id="Coils"/>
    </source>
</evidence>
<protein>
    <submittedName>
        <fullName evidence="3">DnaJ-like protein</fullName>
    </submittedName>
</protein>
<dbReference type="SMART" id="SM00271">
    <property type="entry name" value="DnaJ"/>
    <property type="match status" value="1"/>
</dbReference>
<dbReference type="Proteomes" id="UP000187455">
    <property type="component" value="Unassembled WGS sequence"/>
</dbReference>
<dbReference type="PANTHER" id="PTHR43908">
    <property type="entry name" value="AT29763P-RELATED"/>
    <property type="match status" value="1"/>
</dbReference>
<dbReference type="PANTHER" id="PTHR43908:SF3">
    <property type="entry name" value="AT29763P-RELATED"/>
    <property type="match status" value="1"/>
</dbReference>
<gene>
    <name evidence="3" type="ORF">AYI68_g648</name>
</gene>
<evidence type="ECO:0000313" key="3">
    <source>
        <dbReference type="EMBL" id="OLY85165.1"/>
    </source>
</evidence>
<evidence type="ECO:0000313" key="4">
    <source>
        <dbReference type="Proteomes" id="UP000187455"/>
    </source>
</evidence>
<dbReference type="GO" id="GO:0005789">
    <property type="term" value="C:endoplasmic reticulum membrane"/>
    <property type="evidence" value="ECO:0007669"/>
    <property type="project" value="TreeGrafter"/>
</dbReference>
<dbReference type="SUPFAM" id="SSF46565">
    <property type="entry name" value="Chaperone J-domain"/>
    <property type="match status" value="1"/>
</dbReference>
<dbReference type="PRINTS" id="PR00625">
    <property type="entry name" value="JDOMAIN"/>
</dbReference>
<evidence type="ECO:0000259" key="2">
    <source>
        <dbReference type="PROSITE" id="PS50076"/>
    </source>
</evidence>
<dbReference type="InterPro" id="IPR036869">
    <property type="entry name" value="J_dom_sf"/>
</dbReference>
<dbReference type="GO" id="GO:0071218">
    <property type="term" value="P:cellular response to misfolded protein"/>
    <property type="evidence" value="ECO:0007669"/>
    <property type="project" value="TreeGrafter"/>
</dbReference>
<comment type="caution">
    <text evidence="3">The sequence shown here is derived from an EMBL/GenBank/DDBJ whole genome shotgun (WGS) entry which is preliminary data.</text>
</comment>
<dbReference type="OrthoDB" id="10250354at2759"/>
<dbReference type="EMBL" id="LSSL01000208">
    <property type="protein sequence ID" value="OLY85165.1"/>
    <property type="molecule type" value="Genomic_DNA"/>
</dbReference>
<sequence length="123" mass="14034">MSSKTLVRDKPQTQEQINISRLISDLSNDLVLHDPSPEIELDQTVSLNEQDFDTLNEQEEEARIEQLQQEIDFVLENKNDLYKILNVSPTVSDQDLKSAYKKAAFRFHPDKNSLPGASEAFKG</sequence>
<dbReference type="STRING" id="133383.A0A1R0H7L0"/>
<dbReference type="AlphaFoldDB" id="A0A1R0H7L0"/>
<dbReference type="GO" id="GO:0030544">
    <property type="term" value="F:Hsp70 protein binding"/>
    <property type="evidence" value="ECO:0007669"/>
    <property type="project" value="TreeGrafter"/>
</dbReference>
<dbReference type="InterPro" id="IPR001623">
    <property type="entry name" value="DnaJ_domain"/>
</dbReference>
<dbReference type="InterPro" id="IPR051100">
    <property type="entry name" value="DnaJ_subfamily_B/C"/>
</dbReference>
<feature type="coiled-coil region" evidence="1">
    <location>
        <begin position="57"/>
        <end position="84"/>
    </location>
</feature>
<dbReference type="Pfam" id="PF00226">
    <property type="entry name" value="DnaJ"/>
    <property type="match status" value="1"/>
</dbReference>
<organism evidence="3 4">
    <name type="scientific">Smittium mucronatum</name>
    <dbReference type="NCBI Taxonomy" id="133383"/>
    <lineage>
        <taxon>Eukaryota</taxon>
        <taxon>Fungi</taxon>
        <taxon>Fungi incertae sedis</taxon>
        <taxon>Zoopagomycota</taxon>
        <taxon>Kickxellomycotina</taxon>
        <taxon>Harpellomycetes</taxon>
        <taxon>Harpellales</taxon>
        <taxon>Legeriomycetaceae</taxon>
        <taxon>Smittium</taxon>
    </lineage>
</organism>
<proteinExistence type="predicted"/>
<dbReference type="PROSITE" id="PS50076">
    <property type="entry name" value="DNAJ_2"/>
    <property type="match status" value="1"/>
</dbReference>
<keyword evidence="1" id="KW-0175">Coiled coil</keyword>
<feature type="domain" description="J" evidence="2">
    <location>
        <begin position="80"/>
        <end position="123"/>
    </location>
</feature>
<dbReference type="CDD" id="cd06257">
    <property type="entry name" value="DnaJ"/>
    <property type="match status" value="1"/>
</dbReference>
<name>A0A1R0H7L0_9FUNG</name>